<evidence type="ECO:0000313" key="3">
    <source>
        <dbReference type="Proteomes" id="UP001189624"/>
    </source>
</evidence>
<proteinExistence type="predicted"/>
<evidence type="ECO:0000256" key="1">
    <source>
        <dbReference type="SAM" id="MobiDB-lite"/>
    </source>
</evidence>
<dbReference type="EMBL" id="OY731400">
    <property type="protein sequence ID" value="CAJ1937326.1"/>
    <property type="molecule type" value="Genomic_DNA"/>
</dbReference>
<feature type="compositionally biased region" description="Polar residues" evidence="1">
    <location>
        <begin position="27"/>
        <end position="39"/>
    </location>
</feature>
<keyword evidence="3" id="KW-1185">Reference proteome</keyword>
<sequence length="112" mass="13133">MSLGKSSRWCCSSARKQRKKPMRSLSPPKTNSTSRSFSWSKLKRRTSGKSTNANNAKSKFARCNFLYTFLSSFYVDFISVSSKFIRIYRPLTLFEIKFWRLSPTRLDLDPWV</sequence>
<accession>A0AA86S6W4</accession>
<reference evidence="2" key="1">
    <citation type="submission" date="2023-10" db="EMBL/GenBank/DDBJ databases">
        <authorList>
            <person name="Domelevo Entfellner J.-B."/>
        </authorList>
    </citation>
    <scope>NUCLEOTIDE SEQUENCE</scope>
</reference>
<organism evidence="2 3">
    <name type="scientific">Sphenostylis stenocarpa</name>
    <dbReference type="NCBI Taxonomy" id="92480"/>
    <lineage>
        <taxon>Eukaryota</taxon>
        <taxon>Viridiplantae</taxon>
        <taxon>Streptophyta</taxon>
        <taxon>Embryophyta</taxon>
        <taxon>Tracheophyta</taxon>
        <taxon>Spermatophyta</taxon>
        <taxon>Magnoliopsida</taxon>
        <taxon>eudicotyledons</taxon>
        <taxon>Gunneridae</taxon>
        <taxon>Pentapetalae</taxon>
        <taxon>rosids</taxon>
        <taxon>fabids</taxon>
        <taxon>Fabales</taxon>
        <taxon>Fabaceae</taxon>
        <taxon>Papilionoideae</taxon>
        <taxon>50 kb inversion clade</taxon>
        <taxon>NPAAA clade</taxon>
        <taxon>indigoferoid/millettioid clade</taxon>
        <taxon>Phaseoleae</taxon>
        <taxon>Sphenostylis</taxon>
    </lineage>
</organism>
<name>A0AA86S6W4_9FABA</name>
<dbReference type="Gramene" id="rna-AYBTSS11_LOCUS7958">
    <property type="protein sequence ID" value="CAJ1937326.1"/>
    <property type="gene ID" value="gene-AYBTSS11_LOCUS7958"/>
</dbReference>
<protein>
    <submittedName>
        <fullName evidence="2">Uncharacterized protein</fullName>
    </submittedName>
</protein>
<evidence type="ECO:0000313" key="2">
    <source>
        <dbReference type="EMBL" id="CAJ1937326.1"/>
    </source>
</evidence>
<feature type="region of interest" description="Disordered" evidence="1">
    <location>
        <begin position="1"/>
        <end position="54"/>
    </location>
</feature>
<gene>
    <name evidence="2" type="ORF">AYBTSS11_LOCUS7958</name>
</gene>
<dbReference type="Proteomes" id="UP001189624">
    <property type="component" value="Chromosome 3"/>
</dbReference>
<dbReference type="AlphaFoldDB" id="A0AA86S6W4"/>